<organism evidence="19 20">
    <name type="scientific">Atta cephalotes</name>
    <name type="common">Leafcutter ant</name>
    <dbReference type="NCBI Taxonomy" id="12957"/>
    <lineage>
        <taxon>Eukaryota</taxon>
        <taxon>Metazoa</taxon>
        <taxon>Ecdysozoa</taxon>
        <taxon>Arthropoda</taxon>
        <taxon>Hexapoda</taxon>
        <taxon>Insecta</taxon>
        <taxon>Pterygota</taxon>
        <taxon>Neoptera</taxon>
        <taxon>Endopterygota</taxon>
        <taxon>Hymenoptera</taxon>
        <taxon>Apocrita</taxon>
        <taxon>Aculeata</taxon>
        <taxon>Formicoidea</taxon>
        <taxon>Formicidae</taxon>
        <taxon>Myrmicinae</taxon>
        <taxon>Atta</taxon>
    </lineage>
</organism>
<evidence type="ECO:0000256" key="7">
    <source>
        <dbReference type="ARBA" id="ARBA00022989"/>
    </source>
</evidence>
<evidence type="ECO:0000256" key="5">
    <source>
        <dbReference type="ARBA" id="ARBA00022729"/>
    </source>
</evidence>
<dbReference type="InParanoid" id="A0A158NJC9"/>
<accession>A0A158NJC9</accession>
<evidence type="ECO:0000256" key="6">
    <source>
        <dbReference type="ARBA" id="ARBA00022753"/>
    </source>
</evidence>
<feature type="region of interest" description="Disordered" evidence="17">
    <location>
        <begin position="248"/>
        <end position="272"/>
    </location>
</feature>
<reference evidence="19" key="2">
    <citation type="submission" date="2016-04" db="UniProtKB">
        <authorList>
            <consortium name="EnsemblMetazoa"/>
        </authorList>
    </citation>
    <scope>IDENTIFICATION</scope>
</reference>
<sequence>MSDSRIMVRAAKGRILDASFVTATLTFTLLLFVDQVSSKLCNGEHVCSPPQECCPHGCCYSAYFTPPVHPVHVSEMFNFMIWTYWYLWVVILVALAVAVTYGFWLWKRYRTALSEDGTSSERTSTGPWYPPPHYSRCSSFVQALPPPYNEVTAKPDLYPLVIGYDDSSGKGTSGFVMRYFRSLSHASTLDSLSSSFMCNMVNEANTIIPPPYSCNNSIDELSAVECERRETGDIGSIVSLTNHRTTSDISSLGAQSPCSPPRATSPTIEVRF</sequence>
<dbReference type="PANTHER" id="PTHR14971:SF2">
    <property type="entry name" value="VESICULAR, OVEREXPRESSED IN CANCER, PROSURVIVAL PROTEIN 1"/>
    <property type="match status" value="1"/>
</dbReference>
<reference evidence="20" key="1">
    <citation type="journal article" date="2011" name="PLoS Genet.">
        <title>The genome sequence of the leaf-cutter ant Atta cephalotes reveals insights into its obligate symbiotic lifestyle.</title>
        <authorList>
            <person name="Suen G."/>
            <person name="Teiling C."/>
            <person name="Li L."/>
            <person name="Holt C."/>
            <person name="Abouheif E."/>
            <person name="Bornberg-Bauer E."/>
            <person name="Bouffard P."/>
            <person name="Caldera E.J."/>
            <person name="Cash E."/>
            <person name="Cavanaugh A."/>
            <person name="Denas O."/>
            <person name="Elhaik E."/>
            <person name="Fave M.J."/>
            <person name="Gadau J."/>
            <person name="Gibson J.D."/>
            <person name="Graur D."/>
            <person name="Grubbs K.J."/>
            <person name="Hagen D.E."/>
            <person name="Harkins T.T."/>
            <person name="Helmkampf M."/>
            <person name="Hu H."/>
            <person name="Johnson B.R."/>
            <person name="Kim J."/>
            <person name="Marsh S.E."/>
            <person name="Moeller J.A."/>
            <person name="Munoz-Torres M.C."/>
            <person name="Murphy M.C."/>
            <person name="Naughton M.C."/>
            <person name="Nigam S."/>
            <person name="Overson R."/>
            <person name="Rajakumar R."/>
            <person name="Reese J.T."/>
            <person name="Scott J.J."/>
            <person name="Smith C.R."/>
            <person name="Tao S."/>
            <person name="Tsutsui N.D."/>
            <person name="Viljakainen L."/>
            <person name="Wissler L."/>
            <person name="Yandell M.D."/>
            <person name="Zimmer F."/>
            <person name="Taylor J."/>
            <person name="Slater S.C."/>
            <person name="Clifton S.W."/>
            <person name="Warren W.C."/>
            <person name="Elsik C.G."/>
            <person name="Smith C.D."/>
            <person name="Weinstock G.M."/>
            <person name="Gerardo N.M."/>
            <person name="Currie C.R."/>
        </authorList>
    </citation>
    <scope>NUCLEOTIDE SEQUENCE [LARGE SCALE GENOMIC DNA]</scope>
</reference>
<evidence type="ECO:0000313" key="20">
    <source>
        <dbReference type="Proteomes" id="UP000005205"/>
    </source>
</evidence>
<evidence type="ECO:0000256" key="13">
    <source>
        <dbReference type="ARBA" id="ARBA00035628"/>
    </source>
</evidence>
<evidence type="ECO:0000256" key="15">
    <source>
        <dbReference type="ARBA" id="ARBA00035715"/>
    </source>
</evidence>
<evidence type="ECO:0000256" key="2">
    <source>
        <dbReference type="ARBA" id="ARBA00004656"/>
    </source>
</evidence>
<dbReference type="PANTHER" id="PTHR14971">
    <property type="entry name" value="VESICULAR, OVEREXPRESSED IN CANCER, PROSURVIVAL PROTEIN 1"/>
    <property type="match status" value="1"/>
</dbReference>
<keyword evidence="5" id="KW-0732">Signal</keyword>
<feature type="transmembrane region" description="Helical" evidence="18">
    <location>
        <begin position="85"/>
        <end position="106"/>
    </location>
</feature>
<comment type="similarity">
    <text evidence="3">Belongs to the VOPP1/ECOP family.</text>
</comment>
<evidence type="ECO:0000256" key="12">
    <source>
        <dbReference type="ARBA" id="ARBA00023329"/>
    </source>
</evidence>
<dbReference type="KEGG" id="acep:105620756"/>
<evidence type="ECO:0000256" key="9">
    <source>
        <dbReference type="ARBA" id="ARBA00023136"/>
    </source>
</evidence>
<dbReference type="OrthoDB" id="6629737at2759"/>
<keyword evidence="8" id="KW-0805">Transcription regulation</keyword>
<dbReference type="EMBL" id="ADTU01017552">
    <property type="status" value="NOT_ANNOTATED_CDS"/>
    <property type="molecule type" value="Genomic_DNA"/>
</dbReference>
<evidence type="ECO:0000256" key="16">
    <source>
        <dbReference type="ARBA" id="ARBA00046288"/>
    </source>
</evidence>
<evidence type="ECO:0000256" key="17">
    <source>
        <dbReference type="SAM" id="MobiDB-lite"/>
    </source>
</evidence>
<dbReference type="STRING" id="12957.A0A158NJC9"/>
<keyword evidence="11" id="KW-0458">Lysosome</keyword>
<keyword evidence="20" id="KW-1185">Reference proteome</keyword>
<gene>
    <name evidence="19" type="primary">105620756</name>
</gene>
<keyword evidence="4 18" id="KW-0812">Transmembrane</keyword>
<keyword evidence="12" id="KW-0968">Cytoplasmic vesicle</keyword>
<evidence type="ECO:0000256" key="18">
    <source>
        <dbReference type="SAM" id="Phobius"/>
    </source>
</evidence>
<proteinExistence type="inferred from homology"/>
<name>A0A158NJC9_ATTCE</name>
<dbReference type="AlphaFoldDB" id="A0A158NJC9"/>
<dbReference type="InterPro" id="IPR026229">
    <property type="entry name" value="VOPP1"/>
</dbReference>
<evidence type="ECO:0000313" key="19">
    <source>
        <dbReference type="EnsemblMetazoa" id="XP_012057637.1"/>
    </source>
</evidence>
<dbReference type="eggNOG" id="ENOG502S0SW">
    <property type="taxonomic scope" value="Eukaryota"/>
</dbReference>
<dbReference type="GO" id="GO:0031902">
    <property type="term" value="C:late endosome membrane"/>
    <property type="evidence" value="ECO:0007669"/>
    <property type="project" value="UniProtKB-SubCell"/>
</dbReference>
<dbReference type="OMA" id="PPNYSRC"/>
<dbReference type="GO" id="GO:0005765">
    <property type="term" value="C:lysosomal membrane"/>
    <property type="evidence" value="ECO:0007669"/>
    <property type="project" value="UniProtKB-SubCell"/>
</dbReference>
<evidence type="ECO:0000256" key="10">
    <source>
        <dbReference type="ARBA" id="ARBA00023163"/>
    </source>
</evidence>
<keyword evidence="7 18" id="KW-1133">Transmembrane helix</keyword>
<dbReference type="EnsemblMetazoa" id="XM_012202247.1">
    <property type="protein sequence ID" value="XP_012057637.1"/>
    <property type="gene ID" value="LOC105620756"/>
</dbReference>
<dbReference type="Proteomes" id="UP000005205">
    <property type="component" value="Unassembled WGS sequence"/>
</dbReference>
<keyword evidence="6" id="KW-0967">Endosome</keyword>
<evidence type="ECO:0000256" key="4">
    <source>
        <dbReference type="ARBA" id="ARBA00022692"/>
    </source>
</evidence>
<evidence type="ECO:0000256" key="8">
    <source>
        <dbReference type="ARBA" id="ARBA00023015"/>
    </source>
</evidence>
<keyword evidence="9 18" id="KW-0472">Membrane</keyword>
<feature type="transmembrane region" description="Helical" evidence="18">
    <location>
        <begin position="15"/>
        <end position="33"/>
    </location>
</feature>
<evidence type="ECO:0000256" key="1">
    <source>
        <dbReference type="ARBA" id="ARBA00004156"/>
    </source>
</evidence>
<protein>
    <recommendedName>
        <fullName evidence="14">WW domain binding protein VOPP1</fullName>
    </recommendedName>
    <alternativeName>
        <fullName evidence="15">Vesicular, overexpressed in cancer, prosurvival protein 1</fullName>
    </alternativeName>
</protein>
<evidence type="ECO:0000256" key="3">
    <source>
        <dbReference type="ARBA" id="ARBA00006655"/>
    </source>
</evidence>
<evidence type="ECO:0000256" key="14">
    <source>
        <dbReference type="ARBA" id="ARBA00035708"/>
    </source>
</evidence>
<keyword evidence="10" id="KW-0804">Transcription</keyword>
<evidence type="ECO:0000256" key="11">
    <source>
        <dbReference type="ARBA" id="ARBA00023228"/>
    </source>
</evidence>
<comment type="subcellular location">
    <subcellularLocation>
        <location evidence="1">Cytoplasmic vesicle membrane</location>
    </subcellularLocation>
    <subcellularLocation>
        <location evidence="16">Endomembrane system</location>
        <topology evidence="16">Single-pass type I membrane protein</topology>
    </subcellularLocation>
    <subcellularLocation>
        <location evidence="13">Late endosome membrane</location>
        <topology evidence="13">Single-pass membrane protein</topology>
    </subcellularLocation>
    <subcellularLocation>
        <location evidence="2">Lysosome membrane</location>
    </subcellularLocation>
</comment>